<dbReference type="EMBL" id="ML978066">
    <property type="protein sequence ID" value="KAF2021084.1"/>
    <property type="molecule type" value="Genomic_DNA"/>
</dbReference>
<evidence type="ECO:0000313" key="6">
    <source>
        <dbReference type="Proteomes" id="UP000799778"/>
    </source>
</evidence>
<feature type="region of interest" description="Disordered" evidence="4">
    <location>
        <begin position="359"/>
        <end position="406"/>
    </location>
</feature>
<evidence type="ECO:0000313" key="5">
    <source>
        <dbReference type="EMBL" id="KAF2021084.1"/>
    </source>
</evidence>
<accession>A0A6A5Y922</accession>
<dbReference type="PANTHER" id="PTHR22889">
    <property type="entry name" value="WD REPEAT-CONTAINING PROTEIN 89"/>
    <property type="match status" value="1"/>
</dbReference>
<evidence type="ECO:0000256" key="3">
    <source>
        <dbReference type="PROSITE-ProRule" id="PRU00221"/>
    </source>
</evidence>
<feature type="compositionally biased region" description="Basic residues" evidence="4">
    <location>
        <begin position="377"/>
        <end position="390"/>
    </location>
</feature>
<dbReference type="Pfam" id="PF00400">
    <property type="entry name" value="WD40"/>
    <property type="match status" value="2"/>
</dbReference>
<evidence type="ECO:0000256" key="1">
    <source>
        <dbReference type="ARBA" id="ARBA00022574"/>
    </source>
</evidence>
<dbReference type="InterPro" id="IPR015943">
    <property type="entry name" value="WD40/YVTN_repeat-like_dom_sf"/>
</dbReference>
<name>A0A6A5Y922_9PLEO</name>
<dbReference type="InterPro" id="IPR036322">
    <property type="entry name" value="WD40_repeat_dom_sf"/>
</dbReference>
<dbReference type="RefSeq" id="XP_033389423.1">
    <property type="nucleotide sequence ID" value="XM_033521177.1"/>
</dbReference>
<keyword evidence="2" id="KW-0677">Repeat</keyword>
<gene>
    <name evidence="5" type="ORF">BU24DRAFT_14455</name>
</gene>
<evidence type="ECO:0000256" key="4">
    <source>
        <dbReference type="SAM" id="MobiDB-lite"/>
    </source>
</evidence>
<dbReference type="GeneID" id="54278574"/>
<evidence type="ECO:0000256" key="2">
    <source>
        <dbReference type="ARBA" id="ARBA00022737"/>
    </source>
</evidence>
<dbReference type="SMART" id="SM00320">
    <property type="entry name" value="WD40"/>
    <property type="match status" value="3"/>
</dbReference>
<dbReference type="InterPro" id="IPR001680">
    <property type="entry name" value="WD40_rpt"/>
</dbReference>
<proteinExistence type="predicted"/>
<feature type="repeat" description="WD" evidence="3">
    <location>
        <begin position="161"/>
        <end position="194"/>
    </location>
</feature>
<dbReference type="InterPro" id="IPR039328">
    <property type="entry name" value="WDR89"/>
</dbReference>
<dbReference type="PANTHER" id="PTHR22889:SF0">
    <property type="entry name" value="WD REPEAT-CONTAINING PROTEIN 89"/>
    <property type="match status" value="1"/>
</dbReference>
<organism evidence="5 6">
    <name type="scientific">Aaosphaeria arxii CBS 175.79</name>
    <dbReference type="NCBI Taxonomy" id="1450172"/>
    <lineage>
        <taxon>Eukaryota</taxon>
        <taxon>Fungi</taxon>
        <taxon>Dikarya</taxon>
        <taxon>Ascomycota</taxon>
        <taxon>Pezizomycotina</taxon>
        <taxon>Dothideomycetes</taxon>
        <taxon>Pleosporomycetidae</taxon>
        <taxon>Pleosporales</taxon>
        <taxon>Pleosporales incertae sedis</taxon>
        <taxon>Aaosphaeria</taxon>
    </lineage>
</organism>
<reference evidence="5" key="1">
    <citation type="journal article" date="2020" name="Stud. Mycol.">
        <title>101 Dothideomycetes genomes: a test case for predicting lifestyles and emergence of pathogens.</title>
        <authorList>
            <person name="Haridas S."/>
            <person name="Albert R."/>
            <person name="Binder M."/>
            <person name="Bloem J."/>
            <person name="Labutti K."/>
            <person name="Salamov A."/>
            <person name="Andreopoulos B."/>
            <person name="Baker S."/>
            <person name="Barry K."/>
            <person name="Bills G."/>
            <person name="Bluhm B."/>
            <person name="Cannon C."/>
            <person name="Castanera R."/>
            <person name="Culley D."/>
            <person name="Daum C."/>
            <person name="Ezra D."/>
            <person name="Gonzalez J."/>
            <person name="Henrissat B."/>
            <person name="Kuo A."/>
            <person name="Liang C."/>
            <person name="Lipzen A."/>
            <person name="Lutzoni F."/>
            <person name="Magnuson J."/>
            <person name="Mondo S."/>
            <person name="Nolan M."/>
            <person name="Ohm R."/>
            <person name="Pangilinan J."/>
            <person name="Park H.-J."/>
            <person name="Ramirez L."/>
            <person name="Alfaro M."/>
            <person name="Sun H."/>
            <person name="Tritt A."/>
            <person name="Yoshinaga Y."/>
            <person name="Zwiers L.-H."/>
            <person name="Turgeon B."/>
            <person name="Goodwin S."/>
            <person name="Spatafora J."/>
            <person name="Crous P."/>
            <person name="Grigoriev I."/>
        </authorList>
    </citation>
    <scope>NUCLEOTIDE SEQUENCE</scope>
    <source>
        <strain evidence="5">CBS 175.79</strain>
    </source>
</reference>
<dbReference type="SUPFAM" id="SSF50978">
    <property type="entry name" value="WD40 repeat-like"/>
    <property type="match status" value="1"/>
</dbReference>
<feature type="repeat" description="WD" evidence="3">
    <location>
        <begin position="83"/>
        <end position="109"/>
    </location>
</feature>
<keyword evidence="1 3" id="KW-0853">WD repeat</keyword>
<protein>
    <submittedName>
        <fullName evidence="5">WD40 repeat-like protein</fullName>
    </submittedName>
</protein>
<sequence>MTTLAQIHQTTLSLPPETYIYKIISTSPREYPHNYTKTANLAVIASDDSLRIFDPISLNLVADGVIKNANASVTCLERVEGSEGNLLATAGRDGFVRFWDARSRGKVSEIQSPHKLISSLVCDASRNFIAAGIENPNDGPAESPVLIWDNRNPTSPLQSYTESHTDTITSLHLHPSHPTLLLTSSTDGLISIFDTSVPDEDDALFQVANHGSAVAHAGFVSTSPKSTTMFAIGTDETVSFHALQSADEDVKEPKPVAWGDVREGLGCEYLVGMHWVGGEAYVVAGEHSTSTLSLIPLQPPSSADQPLNYTYDVARKIVLPDAHGGEVVRDLFTDTHSQTTYTVGEDGCVRAWKGDWSSAGDGDEAMQVDDEGDDGGKRKKDRKERRREKKERKGDAGGEKGRYKPY</sequence>
<feature type="compositionally biased region" description="Acidic residues" evidence="4">
    <location>
        <begin position="361"/>
        <end position="373"/>
    </location>
</feature>
<feature type="compositionally biased region" description="Basic and acidic residues" evidence="4">
    <location>
        <begin position="391"/>
        <end position="406"/>
    </location>
</feature>
<dbReference type="PROSITE" id="PS00678">
    <property type="entry name" value="WD_REPEATS_1"/>
    <property type="match status" value="1"/>
</dbReference>
<dbReference type="AlphaFoldDB" id="A0A6A5Y922"/>
<dbReference type="Proteomes" id="UP000799778">
    <property type="component" value="Unassembled WGS sequence"/>
</dbReference>
<dbReference type="InterPro" id="IPR019775">
    <property type="entry name" value="WD40_repeat_CS"/>
</dbReference>
<dbReference type="OrthoDB" id="25131at2759"/>
<dbReference type="PROSITE" id="PS50082">
    <property type="entry name" value="WD_REPEATS_2"/>
    <property type="match status" value="2"/>
</dbReference>
<keyword evidence="6" id="KW-1185">Reference proteome</keyword>
<dbReference type="Gene3D" id="2.130.10.10">
    <property type="entry name" value="YVTN repeat-like/Quinoprotein amine dehydrogenase"/>
    <property type="match status" value="1"/>
</dbReference>